<feature type="region of interest" description="Disordered" evidence="8">
    <location>
        <begin position="206"/>
        <end position="411"/>
    </location>
</feature>
<evidence type="ECO:0000259" key="9">
    <source>
        <dbReference type="PROSITE" id="PS00028"/>
    </source>
</evidence>
<gene>
    <name evidence="11" type="primary">LOC111136461</name>
</gene>
<feature type="compositionally biased region" description="Basic and acidic residues" evidence="8">
    <location>
        <begin position="1168"/>
        <end position="1184"/>
    </location>
</feature>
<feature type="compositionally biased region" description="Basic and acidic residues" evidence="8">
    <location>
        <begin position="103"/>
        <end position="113"/>
    </location>
</feature>
<dbReference type="GO" id="GO:0005634">
    <property type="term" value="C:nucleus"/>
    <property type="evidence" value="ECO:0007669"/>
    <property type="project" value="UniProtKB-SubCell"/>
</dbReference>
<feature type="domain" description="C2H2-type" evidence="9">
    <location>
        <begin position="916"/>
        <end position="938"/>
    </location>
</feature>
<feature type="compositionally biased region" description="Basic and acidic residues" evidence="8">
    <location>
        <begin position="169"/>
        <end position="182"/>
    </location>
</feature>
<proteinExistence type="predicted"/>
<name>A0A8B8ESV3_CRAVI</name>
<sequence>MEPSHISTRRQPLSIRIMEENGTNGEVDLDHGPVEVKGPSIQSPLTARKVIQLKIDNPLLTNGDVDDNGDDPFCIQPSKMTVQNNAQEPKDPIVKESSPLNKVDNDLNDKESSPMDEVDNVSTFGNGPLSIESQHRQNGSTESNTSSVVTLESKEKDLRNGENSSSTEKGLDHSKEKNKDEVEKYKASELLTKNIEPSSMGLVNYLMSTDSKDSSDNGTALSRSDQVDLNESVVSVSEDNSSFVESNVSDTIPEIISSSGEEEQGHKGDDKSDDKVEEIDNKVELKEKEAEHEDKEENQKEVDVEPQEDKQECPQKDDSSEKSDSVQKVDDGDGKLQNYNKESDISSNKNGNLVENKPKEGQSSAETVGKVKDLDGSDILITINEDSDKEEDSQQKRVSSAKPAPTAPRVTSTVKDDVVIVDLSDDKPLPPVLPKPIPAASIKPGTITIGPNGQHYVQHIIQCMDGRKQLIQVPVSSTPSTGYLKGPGMYTSLLNKAIANTVTQSQASQKHKPQEEYIHPDDLIPQSSMELLALVKYECSQKKFDNTFWNGSCPVKPDISSMTKFLQDLGGDVVKQSAYSQIVDVQGRKAEQGKLGDKEKENLERMKKVVKELKEKYKHLELNYERCAGCKFVTESKNVMAFHKEHPHMEPPLDPYGALKCPHDGCDFKSPSGSPEAFAYHMEKEHSVKARIYDKPEPFKCHLCYFESKAKNNLTRHRFKCDKQFKLNQNQQPNYTDINFCLKNIMYKSQIAAKSRNNPVHPAPRQPGTPQMIRPKISITKPTTPVLIQQGPRNAQVPLMIPLSQAQFSQLTMSRSVRPGTQPVLVPMSQSMTPKPSPLPTVGQMLKQQQQAIVNRPVVPKPSAPSASTPQAGFEVCEICGGYVKDRMSLQIHFFYAHKVDLPAVLFQKNSPQFKCNVCQAPFWTAMGLTKHRQSSRHFDTVIQGAKPEIRCWICSQQPDNLYSHLQTFHKLNPNECMILKRCMFCAIQTRTRKDLELHMATTHGILIKNSPSATSTNSAQPSKPQGARNNFCVFCSKQFPDNTQLTLHCLRDHATCSGCGMVVARATDLAKHVCKSTGKKCSICGLKNLKQAFYNKHIRTHLKKCSVKVKRLTEKEIEIAMGKERKAEMDLAKQRELFTKLESDIWDEIQKCKKRDAESPTTKKRRSNESDKSVDSKKAKLEVGGDSENIVVLE</sequence>
<feature type="compositionally biased region" description="Basic and acidic residues" evidence="8">
    <location>
        <begin position="263"/>
        <end position="334"/>
    </location>
</feature>
<dbReference type="AlphaFoldDB" id="A0A8B8ESV3"/>
<evidence type="ECO:0000256" key="1">
    <source>
        <dbReference type="ARBA" id="ARBA00004123"/>
    </source>
</evidence>
<reference evidence="11" key="1">
    <citation type="submission" date="2025-08" db="UniProtKB">
        <authorList>
            <consortium name="RefSeq"/>
        </authorList>
    </citation>
    <scope>IDENTIFICATION</scope>
    <source>
        <tissue evidence="11">Whole sample</tissue>
    </source>
</reference>
<keyword evidence="2" id="KW-0479">Metal-binding</keyword>
<dbReference type="Proteomes" id="UP000694844">
    <property type="component" value="Chromosome 5"/>
</dbReference>
<dbReference type="KEGG" id="cvn:111136461"/>
<comment type="subcellular location">
    <subcellularLocation>
        <location evidence="1">Nucleus</location>
    </subcellularLocation>
</comment>
<dbReference type="RefSeq" id="XP_022343031.1">
    <property type="nucleotide sequence ID" value="XM_022487323.1"/>
</dbReference>
<evidence type="ECO:0000256" key="5">
    <source>
        <dbReference type="ARBA" id="ARBA00022833"/>
    </source>
</evidence>
<dbReference type="InterPro" id="IPR013087">
    <property type="entry name" value="Znf_C2H2_type"/>
</dbReference>
<evidence type="ECO:0000256" key="3">
    <source>
        <dbReference type="ARBA" id="ARBA00022737"/>
    </source>
</evidence>
<dbReference type="SMART" id="SM00355">
    <property type="entry name" value="ZnF_C2H2"/>
    <property type="match status" value="9"/>
</dbReference>
<accession>A0A8B8ESV3</accession>
<keyword evidence="7" id="KW-0175">Coiled coil</keyword>
<keyword evidence="3" id="KW-0677">Repeat</keyword>
<dbReference type="GeneID" id="111136461"/>
<dbReference type="GO" id="GO:0008270">
    <property type="term" value="F:zinc ion binding"/>
    <property type="evidence" value="ECO:0007669"/>
    <property type="project" value="UniProtKB-KW"/>
</dbReference>
<feature type="coiled-coil region" evidence="7">
    <location>
        <begin position="596"/>
        <end position="623"/>
    </location>
</feature>
<feature type="compositionally biased region" description="Polar residues" evidence="8">
    <location>
        <begin position="78"/>
        <end position="87"/>
    </location>
</feature>
<feature type="compositionally biased region" description="Polar residues" evidence="8">
    <location>
        <begin position="337"/>
        <end position="353"/>
    </location>
</feature>
<feature type="domain" description="C2H2-type" evidence="9">
    <location>
        <begin position="877"/>
        <end position="898"/>
    </location>
</feature>
<organism evidence="10 11">
    <name type="scientific">Crassostrea virginica</name>
    <name type="common">Eastern oyster</name>
    <dbReference type="NCBI Taxonomy" id="6565"/>
    <lineage>
        <taxon>Eukaryota</taxon>
        <taxon>Metazoa</taxon>
        <taxon>Spiralia</taxon>
        <taxon>Lophotrochozoa</taxon>
        <taxon>Mollusca</taxon>
        <taxon>Bivalvia</taxon>
        <taxon>Autobranchia</taxon>
        <taxon>Pteriomorphia</taxon>
        <taxon>Ostreida</taxon>
        <taxon>Ostreoidea</taxon>
        <taxon>Ostreidae</taxon>
        <taxon>Crassostrea</taxon>
    </lineage>
</organism>
<dbReference type="PANTHER" id="PTHR24406">
    <property type="entry name" value="TRANSCRIPTIONAL REPRESSOR CTCFL-RELATED"/>
    <property type="match status" value="1"/>
</dbReference>
<evidence type="ECO:0000313" key="10">
    <source>
        <dbReference type="Proteomes" id="UP000694844"/>
    </source>
</evidence>
<feature type="compositionally biased region" description="Polar residues" evidence="8">
    <location>
        <begin position="136"/>
        <end position="150"/>
    </location>
</feature>
<feature type="region of interest" description="Disordered" evidence="8">
    <location>
        <begin position="755"/>
        <end position="775"/>
    </location>
</feature>
<feature type="region of interest" description="Disordered" evidence="8">
    <location>
        <begin position="1154"/>
        <end position="1195"/>
    </location>
</feature>
<evidence type="ECO:0000256" key="6">
    <source>
        <dbReference type="ARBA" id="ARBA00023242"/>
    </source>
</evidence>
<feature type="compositionally biased region" description="Low complexity" evidence="8">
    <location>
        <begin position="227"/>
        <end position="259"/>
    </location>
</feature>
<evidence type="ECO:0000256" key="7">
    <source>
        <dbReference type="SAM" id="Coils"/>
    </source>
</evidence>
<dbReference type="InterPro" id="IPR050888">
    <property type="entry name" value="ZnF_C2H2-type_TF"/>
</dbReference>
<keyword evidence="4" id="KW-0863">Zinc-finger</keyword>
<keyword evidence="6" id="KW-0539">Nucleus</keyword>
<evidence type="ECO:0000313" key="11">
    <source>
        <dbReference type="RefSeq" id="XP_022343031.1"/>
    </source>
</evidence>
<dbReference type="PROSITE" id="PS00028">
    <property type="entry name" value="ZINC_FINGER_C2H2_1"/>
    <property type="match status" value="3"/>
</dbReference>
<evidence type="ECO:0000256" key="2">
    <source>
        <dbReference type="ARBA" id="ARBA00022723"/>
    </source>
</evidence>
<dbReference type="OrthoDB" id="6110130at2759"/>
<keyword evidence="5" id="KW-0862">Zinc</keyword>
<keyword evidence="10" id="KW-1185">Reference proteome</keyword>
<feature type="domain" description="C2H2-type" evidence="9">
    <location>
        <begin position="1033"/>
        <end position="1054"/>
    </location>
</feature>
<feature type="region of interest" description="Disordered" evidence="8">
    <location>
        <begin position="59"/>
        <end position="182"/>
    </location>
</feature>
<evidence type="ECO:0000256" key="4">
    <source>
        <dbReference type="ARBA" id="ARBA00022771"/>
    </source>
</evidence>
<protein>
    <submittedName>
        <fullName evidence="11">Uncharacterized protein LOC111136461 isoform X1</fullName>
    </submittedName>
</protein>
<evidence type="ECO:0000256" key="8">
    <source>
        <dbReference type="SAM" id="MobiDB-lite"/>
    </source>
</evidence>